<keyword evidence="2" id="KW-1133">Transmembrane helix</keyword>
<keyword evidence="2" id="KW-0812">Transmembrane</keyword>
<reference evidence="4" key="1">
    <citation type="journal article" date="2019" name="Int. J. Syst. Evol. Microbiol.">
        <title>The Global Catalogue of Microorganisms (GCM) 10K type strain sequencing project: providing services to taxonomists for standard genome sequencing and annotation.</title>
        <authorList>
            <consortium name="The Broad Institute Genomics Platform"/>
            <consortium name="The Broad Institute Genome Sequencing Center for Infectious Disease"/>
            <person name="Wu L."/>
            <person name="Ma J."/>
        </authorList>
    </citation>
    <scope>NUCLEOTIDE SEQUENCE [LARGE SCALE GENOMIC DNA]</scope>
    <source>
        <strain evidence="4">TISTR 1535</strain>
    </source>
</reference>
<evidence type="ECO:0000256" key="2">
    <source>
        <dbReference type="SAM" id="Phobius"/>
    </source>
</evidence>
<evidence type="ECO:0000256" key="1">
    <source>
        <dbReference type="SAM" id="MobiDB-lite"/>
    </source>
</evidence>
<dbReference type="EMBL" id="JBHUNA010000040">
    <property type="protein sequence ID" value="MFD2762255.1"/>
    <property type="molecule type" value="Genomic_DNA"/>
</dbReference>
<evidence type="ECO:0000313" key="4">
    <source>
        <dbReference type="Proteomes" id="UP001597502"/>
    </source>
</evidence>
<evidence type="ECO:0000313" key="3">
    <source>
        <dbReference type="EMBL" id="MFD2762255.1"/>
    </source>
</evidence>
<organism evidence="3 4">
    <name type="scientific">Lentibacillus juripiscarius</name>
    <dbReference type="NCBI Taxonomy" id="257446"/>
    <lineage>
        <taxon>Bacteria</taxon>
        <taxon>Bacillati</taxon>
        <taxon>Bacillota</taxon>
        <taxon>Bacilli</taxon>
        <taxon>Bacillales</taxon>
        <taxon>Bacillaceae</taxon>
        <taxon>Lentibacillus</taxon>
    </lineage>
</organism>
<accession>A0ABW5V9B7</accession>
<sequence length="107" mass="12277">MHLETREQDDQAKDLRELLNEVEGTNEEGDSRRTEESGEIGESAREKVDILDLPPRREVRTGNHKGIRLKMSRASLRLLTVIIVLLVLLGGAFYLWGEELLELIQHM</sequence>
<feature type="transmembrane region" description="Helical" evidence="2">
    <location>
        <begin position="78"/>
        <end position="97"/>
    </location>
</feature>
<keyword evidence="4" id="KW-1185">Reference proteome</keyword>
<proteinExistence type="predicted"/>
<protein>
    <submittedName>
        <fullName evidence="3">Uncharacterized protein</fullName>
    </submittedName>
</protein>
<keyword evidence="2" id="KW-0472">Membrane</keyword>
<name>A0ABW5V9B7_9BACI</name>
<gene>
    <name evidence="3" type="ORF">ACFSUO_14950</name>
</gene>
<feature type="compositionally biased region" description="Basic and acidic residues" evidence="1">
    <location>
        <begin position="29"/>
        <end position="45"/>
    </location>
</feature>
<feature type="region of interest" description="Disordered" evidence="1">
    <location>
        <begin position="19"/>
        <end position="45"/>
    </location>
</feature>
<dbReference type="Proteomes" id="UP001597502">
    <property type="component" value="Unassembled WGS sequence"/>
</dbReference>
<comment type="caution">
    <text evidence="3">The sequence shown here is derived from an EMBL/GenBank/DDBJ whole genome shotgun (WGS) entry which is preliminary data.</text>
</comment>